<dbReference type="RefSeq" id="XP_046061908.1">
    <property type="nucleotide sequence ID" value="XM_046204375.1"/>
</dbReference>
<dbReference type="GeneID" id="70235369"/>
<dbReference type="EMBL" id="JAEUBE010000199">
    <property type="protein sequence ID" value="KAH3666952.1"/>
    <property type="molecule type" value="Genomic_DNA"/>
</dbReference>
<evidence type="ECO:0000259" key="4">
    <source>
        <dbReference type="Pfam" id="PF08698"/>
    </source>
</evidence>
<evidence type="ECO:0000256" key="3">
    <source>
        <dbReference type="SAM" id="MobiDB-lite"/>
    </source>
</evidence>
<sequence>MSTFSPIPESVRSHESSGEEEETVLPGLDEIFSQLASAAGSRDPAQKKETFEDVKKAVAGLPKLASGELVAAKKERRVAKVDDPIDVAIPKSEKSAKSLTEQWFEMPKVELTEQLKRDLLVLKHRASIDPKRFYKKEKWEAPEKFHMGTIVGGPTDFHNRIHRKQRGTGFVDELLKNEETSGWLKKRYEEVQVKKGGRRPFKPKKRARR</sequence>
<dbReference type="OrthoDB" id="427886at2759"/>
<keyword evidence="2" id="KW-0539">Nucleus</keyword>
<dbReference type="PANTHER" id="PTHR21686:SF12">
    <property type="entry name" value="DEOXYNUCLEOTIDYLTRANSFERASE TERMINAL-INTERACTING PROTEIN 2"/>
    <property type="match status" value="1"/>
</dbReference>
<accession>A0A9P8P7Z0</accession>
<dbReference type="InterPro" id="IPR039883">
    <property type="entry name" value="Fcf2/DNTTIP2"/>
</dbReference>
<name>A0A9P8P7Z0_9ASCO</name>
<feature type="region of interest" description="Disordered" evidence="3">
    <location>
        <begin position="1"/>
        <end position="23"/>
    </location>
</feature>
<reference evidence="5" key="1">
    <citation type="journal article" date="2021" name="Open Biol.">
        <title>Shared evolutionary footprints suggest mitochondrial oxidative damage underlies multiple complex I losses in fungi.</title>
        <authorList>
            <person name="Schikora-Tamarit M.A."/>
            <person name="Marcet-Houben M."/>
            <person name="Nosek J."/>
            <person name="Gabaldon T."/>
        </authorList>
    </citation>
    <scope>NUCLEOTIDE SEQUENCE</scope>
    <source>
        <strain evidence="5">CBS6075</strain>
    </source>
</reference>
<keyword evidence="6" id="KW-1185">Reference proteome</keyword>
<evidence type="ECO:0000313" key="6">
    <source>
        <dbReference type="Proteomes" id="UP000769157"/>
    </source>
</evidence>
<organism evidence="5 6">
    <name type="scientific">Ogataea philodendri</name>
    <dbReference type="NCBI Taxonomy" id="1378263"/>
    <lineage>
        <taxon>Eukaryota</taxon>
        <taxon>Fungi</taxon>
        <taxon>Dikarya</taxon>
        <taxon>Ascomycota</taxon>
        <taxon>Saccharomycotina</taxon>
        <taxon>Pichiomycetes</taxon>
        <taxon>Pichiales</taxon>
        <taxon>Pichiaceae</taxon>
        <taxon>Ogataea</taxon>
    </lineage>
</organism>
<evidence type="ECO:0000256" key="1">
    <source>
        <dbReference type="ARBA" id="ARBA00004604"/>
    </source>
</evidence>
<dbReference type="GO" id="GO:0006396">
    <property type="term" value="P:RNA processing"/>
    <property type="evidence" value="ECO:0007669"/>
    <property type="project" value="TreeGrafter"/>
</dbReference>
<dbReference type="GO" id="GO:0003723">
    <property type="term" value="F:RNA binding"/>
    <property type="evidence" value="ECO:0007669"/>
    <property type="project" value="TreeGrafter"/>
</dbReference>
<dbReference type="InterPro" id="IPR014810">
    <property type="entry name" value="Fcf2_C"/>
</dbReference>
<dbReference type="Pfam" id="PF08698">
    <property type="entry name" value="Fcf2"/>
    <property type="match status" value="1"/>
</dbReference>
<comment type="caution">
    <text evidence="5">The sequence shown here is derived from an EMBL/GenBank/DDBJ whole genome shotgun (WGS) entry which is preliminary data.</text>
</comment>
<protein>
    <recommendedName>
        <fullName evidence="4">Fcf2 pre-rRNA processing C-terminal domain-containing protein</fullName>
    </recommendedName>
</protein>
<dbReference type="GO" id="GO:0005730">
    <property type="term" value="C:nucleolus"/>
    <property type="evidence" value="ECO:0007669"/>
    <property type="project" value="UniProtKB-SubCell"/>
</dbReference>
<proteinExistence type="predicted"/>
<dbReference type="Proteomes" id="UP000769157">
    <property type="component" value="Unassembled WGS sequence"/>
</dbReference>
<evidence type="ECO:0000313" key="5">
    <source>
        <dbReference type="EMBL" id="KAH3666952.1"/>
    </source>
</evidence>
<gene>
    <name evidence="5" type="ORF">OGAPHI_003402</name>
</gene>
<dbReference type="PANTHER" id="PTHR21686">
    <property type="entry name" value="DEOXYNUCLEOTIDYLTRANSFERASE TERMINAL-INTERACTING PROTEIN 2"/>
    <property type="match status" value="1"/>
</dbReference>
<reference evidence="5" key="2">
    <citation type="submission" date="2021-01" db="EMBL/GenBank/DDBJ databases">
        <authorList>
            <person name="Schikora-Tamarit M.A."/>
        </authorList>
    </citation>
    <scope>NUCLEOTIDE SEQUENCE</scope>
    <source>
        <strain evidence="5">CBS6075</strain>
    </source>
</reference>
<comment type="subcellular location">
    <subcellularLocation>
        <location evidence="1">Nucleus</location>
        <location evidence="1">Nucleolus</location>
    </subcellularLocation>
</comment>
<dbReference type="AlphaFoldDB" id="A0A9P8P7Z0"/>
<evidence type="ECO:0000256" key="2">
    <source>
        <dbReference type="ARBA" id="ARBA00023242"/>
    </source>
</evidence>
<feature type="domain" description="Fcf2 pre-rRNA processing C-terminal" evidence="4">
    <location>
        <begin position="97"/>
        <end position="187"/>
    </location>
</feature>